<dbReference type="PANTHER" id="PTHR30055:SF226">
    <property type="entry name" value="HTH-TYPE TRANSCRIPTIONAL REGULATOR PKSA"/>
    <property type="match status" value="1"/>
</dbReference>
<dbReference type="PROSITE" id="PS01081">
    <property type="entry name" value="HTH_TETR_1"/>
    <property type="match status" value="1"/>
</dbReference>
<evidence type="ECO:0000256" key="1">
    <source>
        <dbReference type="ARBA" id="ARBA00023125"/>
    </source>
</evidence>
<dbReference type="GO" id="GO:0003700">
    <property type="term" value="F:DNA-binding transcription factor activity"/>
    <property type="evidence" value="ECO:0007669"/>
    <property type="project" value="TreeGrafter"/>
</dbReference>
<sequence>MVSKTKSGGQSGSFVEAARRAQIVQCAIDAIATGGYAQASLAQIAQRAGISKGVISYHFAGKDELIEQVFAEVMGQVVKAVLPEVERAPRATDKLRLYIEGSIEFMRTHPAHTISLLEIWNGYRKADGKPGFDATSYEPGISFLESIFRQGQAEGEFRRFATRPAAVTLRSAIDGVLVQYATYGDKVDLKENCRELVTLFEFGLGARDVEGTAKGRKAAEKTVSPRKATASQASERKAPARPAAPARSGASKRSR</sequence>
<dbReference type="GO" id="GO:0000976">
    <property type="term" value="F:transcription cis-regulatory region binding"/>
    <property type="evidence" value="ECO:0007669"/>
    <property type="project" value="TreeGrafter"/>
</dbReference>
<evidence type="ECO:0000313" key="5">
    <source>
        <dbReference type="EMBL" id="AKT36055.1"/>
    </source>
</evidence>
<dbReference type="InterPro" id="IPR036271">
    <property type="entry name" value="Tet_transcr_reg_TetR-rel_C_sf"/>
</dbReference>
<dbReference type="EMBL" id="CP012159">
    <property type="protein sequence ID" value="AKT36055.1"/>
    <property type="molecule type" value="Genomic_DNA"/>
</dbReference>
<dbReference type="PROSITE" id="PS50977">
    <property type="entry name" value="HTH_TETR_2"/>
    <property type="match status" value="1"/>
</dbReference>
<reference evidence="5 6" key="1">
    <citation type="submission" date="2015-07" db="EMBL/GenBank/DDBJ databases">
        <title>Genome analysis of myxobacterium Chondromyces crocatus Cm c5 reveals a high potential for natural compound synthesis and the genetic basis for the loss of fruiting body formation.</title>
        <authorList>
            <person name="Zaburannyi N."/>
            <person name="Bunk B."/>
            <person name="Maier J."/>
            <person name="Overmann J."/>
            <person name="Mueller R."/>
        </authorList>
    </citation>
    <scope>NUCLEOTIDE SEQUENCE [LARGE SCALE GENOMIC DNA]</scope>
    <source>
        <strain evidence="5 6">Cm c5</strain>
    </source>
</reference>
<dbReference type="PRINTS" id="PR00455">
    <property type="entry name" value="HTHTETR"/>
</dbReference>
<dbReference type="InterPro" id="IPR023772">
    <property type="entry name" value="DNA-bd_HTH_TetR-type_CS"/>
</dbReference>
<dbReference type="InterPro" id="IPR001647">
    <property type="entry name" value="HTH_TetR"/>
</dbReference>
<dbReference type="InterPro" id="IPR009057">
    <property type="entry name" value="Homeodomain-like_sf"/>
</dbReference>
<feature type="compositionally biased region" description="Low complexity" evidence="3">
    <location>
        <begin position="240"/>
        <end position="249"/>
    </location>
</feature>
<evidence type="ECO:0000313" key="6">
    <source>
        <dbReference type="Proteomes" id="UP000067626"/>
    </source>
</evidence>
<dbReference type="KEGG" id="ccro:CMC5_001670"/>
<dbReference type="PANTHER" id="PTHR30055">
    <property type="entry name" value="HTH-TYPE TRANSCRIPTIONAL REGULATOR RUTR"/>
    <property type="match status" value="1"/>
</dbReference>
<accession>A0A0K1E5C0</accession>
<keyword evidence="1 2" id="KW-0238">DNA-binding</keyword>
<dbReference type="SUPFAM" id="SSF46689">
    <property type="entry name" value="Homeodomain-like"/>
    <property type="match status" value="1"/>
</dbReference>
<dbReference type="Gene3D" id="1.10.357.10">
    <property type="entry name" value="Tetracycline Repressor, domain 2"/>
    <property type="match status" value="1"/>
</dbReference>
<evidence type="ECO:0000256" key="3">
    <source>
        <dbReference type="SAM" id="MobiDB-lite"/>
    </source>
</evidence>
<dbReference type="OrthoDB" id="9812484at2"/>
<evidence type="ECO:0000256" key="2">
    <source>
        <dbReference type="PROSITE-ProRule" id="PRU00335"/>
    </source>
</evidence>
<dbReference type="AlphaFoldDB" id="A0A0K1E5C0"/>
<dbReference type="Proteomes" id="UP000067626">
    <property type="component" value="Chromosome"/>
</dbReference>
<gene>
    <name evidence="5" type="ORF">CMC5_001670</name>
</gene>
<dbReference type="STRING" id="52.CMC5_001670"/>
<organism evidence="5 6">
    <name type="scientific">Chondromyces crocatus</name>
    <dbReference type="NCBI Taxonomy" id="52"/>
    <lineage>
        <taxon>Bacteria</taxon>
        <taxon>Pseudomonadati</taxon>
        <taxon>Myxococcota</taxon>
        <taxon>Polyangia</taxon>
        <taxon>Polyangiales</taxon>
        <taxon>Polyangiaceae</taxon>
        <taxon>Chondromyces</taxon>
    </lineage>
</organism>
<dbReference type="Pfam" id="PF00440">
    <property type="entry name" value="TetR_N"/>
    <property type="match status" value="1"/>
</dbReference>
<feature type="domain" description="HTH tetR-type" evidence="4">
    <location>
        <begin position="17"/>
        <end position="77"/>
    </location>
</feature>
<dbReference type="InterPro" id="IPR050109">
    <property type="entry name" value="HTH-type_TetR-like_transc_reg"/>
</dbReference>
<protein>
    <recommendedName>
        <fullName evidence="4">HTH tetR-type domain-containing protein</fullName>
    </recommendedName>
</protein>
<name>A0A0K1E5C0_CHOCO</name>
<proteinExistence type="predicted"/>
<dbReference type="SUPFAM" id="SSF48498">
    <property type="entry name" value="Tetracyclin repressor-like, C-terminal domain"/>
    <property type="match status" value="1"/>
</dbReference>
<feature type="DNA-binding region" description="H-T-H motif" evidence="2">
    <location>
        <begin position="40"/>
        <end position="59"/>
    </location>
</feature>
<keyword evidence="6" id="KW-1185">Reference proteome</keyword>
<evidence type="ECO:0000259" key="4">
    <source>
        <dbReference type="PROSITE" id="PS50977"/>
    </source>
</evidence>
<feature type="region of interest" description="Disordered" evidence="3">
    <location>
        <begin position="212"/>
        <end position="255"/>
    </location>
</feature>